<keyword evidence="1" id="KW-0175">Coiled coil</keyword>
<feature type="coiled-coil region" evidence="1">
    <location>
        <begin position="237"/>
        <end position="264"/>
    </location>
</feature>
<reference evidence="4" key="1">
    <citation type="journal article" date="2019" name="Int. J. Syst. Evol. Microbiol.">
        <title>The Global Catalogue of Microorganisms (GCM) 10K type strain sequencing project: providing services to taxonomists for standard genome sequencing and annotation.</title>
        <authorList>
            <consortium name="The Broad Institute Genomics Platform"/>
            <consortium name="The Broad Institute Genome Sequencing Center for Infectious Disease"/>
            <person name="Wu L."/>
            <person name="Ma J."/>
        </authorList>
    </citation>
    <scope>NUCLEOTIDE SEQUENCE [LARGE SCALE GENOMIC DNA]</scope>
    <source>
        <strain evidence="4">CCUG 62221</strain>
    </source>
</reference>
<dbReference type="Pfam" id="PF13568">
    <property type="entry name" value="OMP_b-brl_2"/>
    <property type="match status" value="1"/>
</dbReference>
<gene>
    <name evidence="3" type="ORF">ACFQ5N_09070</name>
</gene>
<evidence type="ECO:0000256" key="1">
    <source>
        <dbReference type="SAM" id="Coils"/>
    </source>
</evidence>
<feature type="domain" description="Outer membrane protein beta-barrel" evidence="2">
    <location>
        <begin position="36"/>
        <end position="210"/>
    </location>
</feature>
<evidence type="ECO:0000259" key="2">
    <source>
        <dbReference type="Pfam" id="PF13568"/>
    </source>
</evidence>
<name>A0ABW3WPL4_9FLAO</name>
<accession>A0ABW3WPL4</accession>
<comment type="caution">
    <text evidence="3">The sequence shown here is derived from an EMBL/GenBank/DDBJ whole genome shotgun (WGS) entry which is preliminary data.</text>
</comment>
<protein>
    <submittedName>
        <fullName evidence="3">Porin family protein</fullName>
    </submittedName>
</protein>
<dbReference type="InterPro" id="IPR025665">
    <property type="entry name" value="Beta-barrel_OMP_2"/>
</dbReference>
<proteinExistence type="predicted"/>
<dbReference type="Proteomes" id="UP001597241">
    <property type="component" value="Unassembled WGS sequence"/>
</dbReference>
<evidence type="ECO:0000313" key="3">
    <source>
        <dbReference type="EMBL" id="MFD1293985.1"/>
    </source>
</evidence>
<evidence type="ECO:0000313" key="4">
    <source>
        <dbReference type="Proteomes" id="UP001597241"/>
    </source>
</evidence>
<organism evidence="3 4">
    <name type="scientific">Lutibacter holmesii</name>
    <dbReference type="NCBI Taxonomy" id="1137985"/>
    <lineage>
        <taxon>Bacteria</taxon>
        <taxon>Pseudomonadati</taxon>
        <taxon>Bacteroidota</taxon>
        <taxon>Flavobacteriia</taxon>
        <taxon>Flavobacteriales</taxon>
        <taxon>Flavobacteriaceae</taxon>
        <taxon>Lutibacter</taxon>
    </lineage>
</organism>
<sequence length="265" mass="29677">MTKKNIITLLLIGFTLQAAQSQVLISLLLGDKLNTEKLKFGLEGGYNLSNITNLESAKAASNFNLGFYFDILLKENTNWYLHTGVIVKSTMGAKIDSYTLDNESLNAVLEDADVRRKINLFSIPINARYKFKNNVFIEAGPMLGWMLKKSHDEFTETDFENEDGELQYQNKIKDNYHTLDLGAQVGIGYQLKAMNNMCLAVKYYHGVIDTKKDNLGDPQYNTSFYVVASIPIGAGEKAKAKNAEAAAKRAAKKAENEKKKLQQKL</sequence>
<keyword evidence="4" id="KW-1185">Reference proteome</keyword>
<dbReference type="EMBL" id="JBHTMV010000004">
    <property type="protein sequence ID" value="MFD1293985.1"/>
    <property type="molecule type" value="Genomic_DNA"/>
</dbReference>
<dbReference type="RefSeq" id="WP_386809180.1">
    <property type="nucleotide sequence ID" value="NZ_JBHTMV010000004.1"/>
</dbReference>